<evidence type="ECO:0000313" key="3">
    <source>
        <dbReference type="Proteomes" id="UP000478052"/>
    </source>
</evidence>
<dbReference type="EMBL" id="VUJU01000988">
    <property type="protein sequence ID" value="KAF0767351.1"/>
    <property type="molecule type" value="Genomic_DNA"/>
</dbReference>
<dbReference type="Proteomes" id="UP000478052">
    <property type="component" value="Unassembled WGS sequence"/>
</dbReference>
<dbReference type="OrthoDB" id="6616674at2759"/>
<keyword evidence="3" id="KW-1185">Reference proteome</keyword>
<comment type="caution">
    <text evidence="2">The sequence shown here is derived from an EMBL/GenBank/DDBJ whole genome shotgun (WGS) entry which is preliminary data.</text>
</comment>
<dbReference type="AlphaFoldDB" id="A0A6G0Z9L5"/>
<feature type="compositionally biased region" description="Low complexity" evidence="1">
    <location>
        <begin position="12"/>
        <end position="21"/>
    </location>
</feature>
<feature type="region of interest" description="Disordered" evidence="1">
    <location>
        <begin position="1"/>
        <end position="25"/>
    </location>
</feature>
<feature type="region of interest" description="Disordered" evidence="1">
    <location>
        <begin position="210"/>
        <end position="234"/>
    </location>
</feature>
<reference evidence="2 3" key="1">
    <citation type="submission" date="2019-08" db="EMBL/GenBank/DDBJ databases">
        <title>Whole genome of Aphis craccivora.</title>
        <authorList>
            <person name="Voronova N.V."/>
            <person name="Shulinski R.S."/>
            <person name="Bandarenka Y.V."/>
            <person name="Zhorov D.G."/>
            <person name="Warner D."/>
        </authorList>
    </citation>
    <scope>NUCLEOTIDE SEQUENCE [LARGE SCALE GENOMIC DNA]</scope>
    <source>
        <strain evidence="2">180601</strain>
        <tissue evidence="2">Whole Body</tissue>
    </source>
</reference>
<feature type="compositionally biased region" description="Low complexity" evidence="1">
    <location>
        <begin position="167"/>
        <end position="178"/>
    </location>
</feature>
<proteinExistence type="predicted"/>
<organism evidence="2 3">
    <name type="scientific">Aphis craccivora</name>
    <name type="common">Cowpea aphid</name>
    <dbReference type="NCBI Taxonomy" id="307492"/>
    <lineage>
        <taxon>Eukaryota</taxon>
        <taxon>Metazoa</taxon>
        <taxon>Ecdysozoa</taxon>
        <taxon>Arthropoda</taxon>
        <taxon>Hexapoda</taxon>
        <taxon>Insecta</taxon>
        <taxon>Pterygota</taxon>
        <taxon>Neoptera</taxon>
        <taxon>Paraneoptera</taxon>
        <taxon>Hemiptera</taxon>
        <taxon>Sternorrhyncha</taxon>
        <taxon>Aphidomorpha</taxon>
        <taxon>Aphidoidea</taxon>
        <taxon>Aphididae</taxon>
        <taxon>Aphidini</taxon>
        <taxon>Aphis</taxon>
        <taxon>Aphis</taxon>
    </lineage>
</organism>
<feature type="compositionally biased region" description="Basic residues" evidence="1">
    <location>
        <begin position="210"/>
        <end position="224"/>
    </location>
</feature>
<feature type="compositionally biased region" description="Basic and acidic residues" evidence="1">
    <location>
        <begin position="139"/>
        <end position="158"/>
    </location>
</feature>
<name>A0A6G0Z9L5_APHCR</name>
<feature type="region of interest" description="Disordered" evidence="1">
    <location>
        <begin position="139"/>
        <end position="178"/>
    </location>
</feature>
<sequence>MKPQRTIRRAIESSSELSGSSVCLKSNRDVSKKETSFDVLTYGGGDPISVDETSDEIERYAEESHVALTSPQWSIDDNVKTKERLEIDTPNEMSSKMYRMNKLLNLLSCKQSKTKNPIDDQLQSTDLMVEKNSGFDRYDVEDSRSFSSDRDDNAEDFRSYSGDRNSDAATSTSFSSSWLPGSGSIISGGRYLFPGKSAGTVQAMTVKKVLKKRGRKKTIRRSTHPKGGLDSVDETPSKVLLLSSRPNGFGDDSGKYFSNSSAAFSQRKKREQQIKDVYAATPNKSTRAPVAMARRTTDRSHEASSYINRKIRSREITRTNKIIADKILNVRMTIPKTKK</sequence>
<gene>
    <name evidence="2" type="ORF">FWK35_00013150</name>
</gene>
<accession>A0A6G0Z9L5</accession>
<evidence type="ECO:0000313" key="2">
    <source>
        <dbReference type="EMBL" id="KAF0767351.1"/>
    </source>
</evidence>
<evidence type="ECO:0000256" key="1">
    <source>
        <dbReference type="SAM" id="MobiDB-lite"/>
    </source>
</evidence>
<protein>
    <submittedName>
        <fullName evidence="2">Uncharacterized protein</fullName>
    </submittedName>
</protein>